<dbReference type="SUPFAM" id="SSF55174">
    <property type="entry name" value="Alpha-L RNA-binding motif"/>
    <property type="match status" value="1"/>
</dbReference>
<feature type="domain" description="RNA-binding S4" evidence="2">
    <location>
        <begin position="13"/>
        <end position="78"/>
    </location>
</feature>
<protein>
    <submittedName>
        <fullName evidence="3">RNA-binding S4 domain-containing protein</fullName>
    </submittedName>
</protein>
<comment type="caution">
    <text evidence="3">The sequence shown here is derived from an EMBL/GenBank/DDBJ whole genome shotgun (WGS) entry which is preliminary data.</text>
</comment>
<dbReference type="PROSITE" id="PS50889">
    <property type="entry name" value="S4"/>
    <property type="match status" value="1"/>
</dbReference>
<dbReference type="SMART" id="SM00363">
    <property type="entry name" value="S4"/>
    <property type="match status" value="1"/>
</dbReference>
<dbReference type="EMBL" id="SORZ01000001">
    <property type="protein sequence ID" value="TPW35499.1"/>
    <property type="molecule type" value="Genomic_DNA"/>
</dbReference>
<dbReference type="Pfam" id="PF01479">
    <property type="entry name" value="S4"/>
    <property type="match status" value="1"/>
</dbReference>
<sequence>MNAPPETEPDSAQRLDLWLYYARLAKTRALCARFIESGKVRLNGQRLRKAHTRVRPGDVLVFPAPHGRPGERAVHVWRVRTLTTRRGPAAEARLTYEVVEENEGESLEKRA</sequence>
<organism evidence="3 4">
    <name type="scientific">Oecophyllibacter saccharovorans</name>
    <dbReference type="NCBI Taxonomy" id="2558360"/>
    <lineage>
        <taxon>Bacteria</taxon>
        <taxon>Pseudomonadati</taxon>
        <taxon>Pseudomonadota</taxon>
        <taxon>Alphaproteobacteria</taxon>
        <taxon>Acetobacterales</taxon>
        <taxon>Acetobacteraceae</taxon>
        <taxon>Oecophyllibacter</taxon>
    </lineage>
</organism>
<gene>
    <name evidence="3" type="ORF">E3202_00480</name>
</gene>
<evidence type="ECO:0000256" key="1">
    <source>
        <dbReference type="PROSITE-ProRule" id="PRU00182"/>
    </source>
</evidence>
<dbReference type="InterPro" id="IPR036986">
    <property type="entry name" value="S4_RNA-bd_sf"/>
</dbReference>
<evidence type="ECO:0000259" key="2">
    <source>
        <dbReference type="SMART" id="SM00363"/>
    </source>
</evidence>
<keyword evidence="4" id="KW-1185">Reference proteome</keyword>
<dbReference type="Proteomes" id="UP000315037">
    <property type="component" value="Unassembled WGS sequence"/>
</dbReference>
<evidence type="ECO:0000313" key="3">
    <source>
        <dbReference type="EMBL" id="TPW35499.1"/>
    </source>
</evidence>
<dbReference type="RefSeq" id="WP_165600011.1">
    <property type="nucleotide sequence ID" value="NZ_SORZ01000001.1"/>
</dbReference>
<proteinExistence type="predicted"/>
<dbReference type="InterPro" id="IPR002942">
    <property type="entry name" value="S4_RNA-bd"/>
</dbReference>
<reference evidence="3 4" key="1">
    <citation type="submission" date="2019-03" db="EMBL/GenBank/DDBJ databases">
        <title>The complete genome sequence of Neokomagataea sp. Jb2 NBRC113641.</title>
        <authorList>
            <person name="Chua K.-O."/>
            <person name="Chan K.-G."/>
            <person name="See-Too W.-S."/>
        </authorList>
    </citation>
    <scope>NUCLEOTIDE SEQUENCE [LARGE SCALE GENOMIC DNA]</scope>
    <source>
        <strain evidence="3 4">Jb2</strain>
    </source>
</reference>
<name>A0A506UQC2_9PROT</name>
<keyword evidence="1" id="KW-0694">RNA-binding</keyword>
<accession>A0A506UQC2</accession>
<dbReference type="CDD" id="cd00165">
    <property type="entry name" value="S4"/>
    <property type="match status" value="1"/>
</dbReference>
<evidence type="ECO:0000313" key="4">
    <source>
        <dbReference type="Proteomes" id="UP000315037"/>
    </source>
</evidence>
<dbReference type="GO" id="GO:0003723">
    <property type="term" value="F:RNA binding"/>
    <property type="evidence" value="ECO:0007669"/>
    <property type="project" value="UniProtKB-KW"/>
</dbReference>
<dbReference type="Gene3D" id="3.10.290.10">
    <property type="entry name" value="RNA-binding S4 domain"/>
    <property type="match status" value="1"/>
</dbReference>
<dbReference type="AlphaFoldDB" id="A0A506UQC2"/>